<dbReference type="EMBL" id="JABXBU010000015">
    <property type="protein sequence ID" value="KAF8786343.1"/>
    <property type="molecule type" value="Genomic_DNA"/>
</dbReference>
<name>A0A8T0FBN3_ARGBR</name>
<protein>
    <submittedName>
        <fullName evidence="1">Uncharacterized protein</fullName>
    </submittedName>
</protein>
<dbReference type="AlphaFoldDB" id="A0A8T0FBN3"/>
<accession>A0A8T0FBN3</accession>
<evidence type="ECO:0000313" key="1">
    <source>
        <dbReference type="EMBL" id="KAF8786343.1"/>
    </source>
</evidence>
<organism evidence="1 2">
    <name type="scientific">Argiope bruennichi</name>
    <name type="common">Wasp spider</name>
    <name type="synonym">Aranea bruennichi</name>
    <dbReference type="NCBI Taxonomy" id="94029"/>
    <lineage>
        <taxon>Eukaryota</taxon>
        <taxon>Metazoa</taxon>
        <taxon>Ecdysozoa</taxon>
        <taxon>Arthropoda</taxon>
        <taxon>Chelicerata</taxon>
        <taxon>Arachnida</taxon>
        <taxon>Araneae</taxon>
        <taxon>Araneomorphae</taxon>
        <taxon>Entelegynae</taxon>
        <taxon>Araneoidea</taxon>
        <taxon>Araneidae</taxon>
        <taxon>Argiope</taxon>
    </lineage>
</organism>
<keyword evidence="2" id="KW-1185">Reference proteome</keyword>
<reference evidence="1" key="2">
    <citation type="submission" date="2020-06" db="EMBL/GenBank/DDBJ databases">
        <authorList>
            <person name="Sheffer M."/>
        </authorList>
    </citation>
    <scope>NUCLEOTIDE SEQUENCE</scope>
</reference>
<dbReference type="Proteomes" id="UP000807504">
    <property type="component" value="Unassembled WGS sequence"/>
</dbReference>
<gene>
    <name evidence="1" type="ORF">HNY73_008068</name>
</gene>
<reference evidence="1" key="1">
    <citation type="journal article" date="2020" name="bioRxiv">
        <title>Chromosome-level reference genome of the European wasp spider Argiope bruennichi: a resource for studies on range expansion and evolutionary adaptation.</title>
        <authorList>
            <person name="Sheffer M.M."/>
            <person name="Hoppe A."/>
            <person name="Krehenwinkel H."/>
            <person name="Uhl G."/>
            <person name="Kuss A.W."/>
            <person name="Jensen L."/>
            <person name="Jensen C."/>
            <person name="Gillespie R.G."/>
            <person name="Hoff K.J."/>
            <person name="Prost S."/>
        </authorList>
    </citation>
    <scope>NUCLEOTIDE SEQUENCE</scope>
</reference>
<comment type="caution">
    <text evidence="1">The sequence shown here is derived from an EMBL/GenBank/DDBJ whole genome shotgun (WGS) entry which is preliminary data.</text>
</comment>
<proteinExistence type="predicted"/>
<evidence type="ECO:0000313" key="2">
    <source>
        <dbReference type="Proteomes" id="UP000807504"/>
    </source>
</evidence>
<sequence length="78" mass="9098">MSLLTRANRLGRGTEVEILRCWFYISVSGQQSLFLRFEGFSRHDIPVIGNEYHHDRQATISVCASPFAKWNMMNIYCK</sequence>